<dbReference type="InterPro" id="IPR045034">
    <property type="entry name" value="O-acyltransferase_WSD1-like"/>
</dbReference>
<evidence type="ECO:0000259" key="12">
    <source>
        <dbReference type="Pfam" id="PF03007"/>
    </source>
</evidence>
<protein>
    <recommendedName>
        <fullName evidence="4 11">Diacylglycerol O-acyltransferase</fullName>
        <ecNumber evidence="4 11">2.3.1.20</ecNumber>
    </recommendedName>
</protein>
<evidence type="ECO:0000256" key="8">
    <source>
        <dbReference type="ARBA" id="ARBA00023098"/>
    </source>
</evidence>
<evidence type="ECO:0000313" key="15">
    <source>
        <dbReference type="Proteomes" id="UP001635816"/>
    </source>
</evidence>
<feature type="domain" description="O-acyltransferase WSD1 C-terminal" evidence="13">
    <location>
        <begin position="314"/>
        <end position="459"/>
    </location>
</feature>
<comment type="pathway">
    <text evidence="2">Lipid metabolism.</text>
</comment>
<evidence type="ECO:0000256" key="2">
    <source>
        <dbReference type="ARBA" id="ARBA00005189"/>
    </source>
</evidence>
<sequence length="466" mass="50284">MDWLDPLDAAMITADIVSNPLNIGAVLILSPPPSAGPGYVDDIYRDSLLAGAPVDPRLCRYPRRGVETAGGWVWREADAIDLRQHYRRSTLARGAGRAGLWHLISALHAEPLDRSRPMWMAYLIDGLDNGQFAFYIKLHHIVMDGVAGLQTLTGALSADPNRRSMPAFHADRYGPLPARHGLHVHNPLAMLRSALGTATSGVALAQRVLTSQVTSALASLTGDTTMPPVAAPYVRFNGRLGPERAVAAASWPKSRFQAFAPLAGVTSNDVATAVIAGVLRQWLSDQGELPKRSLVAICPITVHGHELSRSERHGNMFGAWLCPLGTNLTDPAERLSLIHRSMSEGKRHVAARGATASLLLLATSIAPTVLLPMLPFAPKVRVGYNLPISHVPGPRSEMYWNGAHIDEIYPISAVYDGQTLNVTTCSYADRIGFGYIAGREIVPDVAEMIPLTERALTELERAVGIG</sequence>
<evidence type="ECO:0000256" key="5">
    <source>
        <dbReference type="ARBA" id="ARBA00022516"/>
    </source>
</evidence>
<feature type="domain" description="O-acyltransferase WSD1-like N-terminal" evidence="12">
    <location>
        <begin position="4"/>
        <end position="271"/>
    </location>
</feature>
<evidence type="ECO:0000256" key="7">
    <source>
        <dbReference type="ARBA" id="ARBA00022798"/>
    </source>
</evidence>
<evidence type="ECO:0000256" key="3">
    <source>
        <dbReference type="ARBA" id="ARBA00009587"/>
    </source>
</evidence>
<dbReference type="RefSeq" id="WP_409543897.1">
    <property type="nucleotide sequence ID" value="NZ_JBKBDD010000006.1"/>
</dbReference>
<comment type="pathway">
    <text evidence="1 11">Glycerolipid metabolism; triacylglycerol biosynthesis.</text>
</comment>
<gene>
    <name evidence="14" type="ORF">ACK4CT_18005</name>
</gene>
<dbReference type="Proteomes" id="UP001635816">
    <property type="component" value="Unassembled WGS sequence"/>
</dbReference>
<comment type="caution">
    <text evidence="14">The sequence shown here is derived from an EMBL/GenBank/DDBJ whole genome shotgun (WGS) entry which is preliminary data.</text>
</comment>
<evidence type="ECO:0000256" key="10">
    <source>
        <dbReference type="ARBA" id="ARBA00048109"/>
    </source>
</evidence>
<dbReference type="SUPFAM" id="SSF52777">
    <property type="entry name" value="CoA-dependent acyltransferases"/>
    <property type="match status" value="1"/>
</dbReference>
<dbReference type="InterPro" id="IPR004255">
    <property type="entry name" value="O-acyltransferase_WSD1_N"/>
</dbReference>
<dbReference type="InterPro" id="IPR014292">
    <property type="entry name" value="Acyl_transf_WS/DGAT"/>
</dbReference>
<evidence type="ECO:0000256" key="11">
    <source>
        <dbReference type="RuleBase" id="RU361241"/>
    </source>
</evidence>
<keyword evidence="5 11" id="KW-0444">Lipid biosynthesis</keyword>
<evidence type="ECO:0000256" key="9">
    <source>
        <dbReference type="ARBA" id="ARBA00023315"/>
    </source>
</evidence>
<evidence type="ECO:0000313" key="14">
    <source>
        <dbReference type="EMBL" id="MFN6545082.1"/>
    </source>
</evidence>
<dbReference type="PANTHER" id="PTHR31650:SF1">
    <property type="entry name" value="WAX ESTER SYNTHASE_DIACYLGLYCEROL ACYLTRANSFERASE 4-RELATED"/>
    <property type="match status" value="1"/>
</dbReference>
<organism evidence="14 15">
    <name type="scientific">Mycolicibacterium nivoides</name>
    <dbReference type="NCBI Taxonomy" id="2487344"/>
    <lineage>
        <taxon>Bacteria</taxon>
        <taxon>Bacillati</taxon>
        <taxon>Actinomycetota</taxon>
        <taxon>Actinomycetes</taxon>
        <taxon>Mycobacteriales</taxon>
        <taxon>Mycobacteriaceae</taxon>
        <taxon>Mycolicibacterium</taxon>
    </lineage>
</organism>
<name>A0ABW9LDL5_9MYCO</name>
<keyword evidence="9 11" id="KW-0012">Acyltransferase</keyword>
<dbReference type="Pfam" id="PF06974">
    <property type="entry name" value="WS_DGAT_C"/>
    <property type="match status" value="1"/>
</dbReference>
<keyword evidence="7 11" id="KW-0319">Glycerol metabolism</keyword>
<evidence type="ECO:0000256" key="4">
    <source>
        <dbReference type="ARBA" id="ARBA00013244"/>
    </source>
</evidence>
<dbReference type="InterPro" id="IPR009721">
    <property type="entry name" value="O-acyltransferase_WSD1_C"/>
</dbReference>
<proteinExistence type="inferred from homology"/>
<dbReference type="Pfam" id="PF03007">
    <property type="entry name" value="WS_DGAT_cat"/>
    <property type="match status" value="1"/>
</dbReference>
<accession>A0ABW9LDL5</accession>
<dbReference type="NCBIfam" id="TIGR02946">
    <property type="entry name" value="acyl_WS_DGAT"/>
    <property type="match status" value="1"/>
</dbReference>
<evidence type="ECO:0000256" key="6">
    <source>
        <dbReference type="ARBA" id="ARBA00022679"/>
    </source>
</evidence>
<dbReference type="EMBL" id="JBKBDD010000006">
    <property type="protein sequence ID" value="MFN6545082.1"/>
    <property type="molecule type" value="Genomic_DNA"/>
</dbReference>
<keyword evidence="8 11" id="KW-0443">Lipid metabolism</keyword>
<comment type="similarity">
    <text evidence="3 11">Belongs to the long-chain O-acyltransferase family.</text>
</comment>
<evidence type="ECO:0000256" key="1">
    <source>
        <dbReference type="ARBA" id="ARBA00004771"/>
    </source>
</evidence>
<reference evidence="14 15" key="1">
    <citation type="submission" date="2024-12" db="EMBL/GenBank/DDBJ databases">
        <title>The coexistence of Mycolicibacterium septicum and Mycolicibacterium nivoides in clinical samples.</title>
        <authorList>
            <person name="Wang C."/>
            <person name="Feng Y."/>
            <person name="Zong Z."/>
        </authorList>
    </citation>
    <scope>NUCLEOTIDE SEQUENCE [LARGE SCALE GENOMIC DNA]</scope>
    <source>
        <strain evidence="14 15">120309</strain>
    </source>
</reference>
<keyword evidence="6 11" id="KW-0808">Transferase</keyword>
<dbReference type="EC" id="2.3.1.20" evidence="4 11"/>
<comment type="catalytic activity">
    <reaction evidence="10 11">
        <text>an acyl-CoA + a 1,2-diacyl-sn-glycerol = a triacyl-sn-glycerol + CoA</text>
        <dbReference type="Rhea" id="RHEA:10868"/>
        <dbReference type="ChEBI" id="CHEBI:17815"/>
        <dbReference type="ChEBI" id="CHEBI:57287"/>
        <dbReference type="ChEBI" id="CHEBI:58342"/>
        <dbReference type="ChEBI" id="CHEBI:64615"/>
        <dbReference type="EC" id="2.3.1.20"/>
    </reaction>
</comment>
<dbReference type="PANTHER" id="PTHR31650">
    <property type="entry name" value="O-ACYLTRANSFERASE (WSD1-LIKE) FAMILY PROTEIN"/>
    <property type="match status" value="1"/>
</dbReference>
<evidence type="ECO:0000259" key="13">
    <source>
        <dbReference type="Pfam" id="PF06974"/>
    </source>
</evidence>
<keyword evidence="15" id="KW-1185">Reference proteome</keyword>